<dbReference type="Gene3D" id="3.40.140.10">
    <property type="entry name" value="Cytidine Deaminase, domain 2"/>
    <property type="match status" value="1"/>
</dbReference>
<evidence type="ECO:0000313" key="8">
    <source>
        <dbReference type="Proteomes" id="UP000009223"/>
    </source>
</evidence>
<dbReference type="Proteomes" id="UP000009223">
    <property type="component" value="Chromosome"/>
</dbReference>
<keyword evidence="4" id="KW-0862">Zinc</keyword>
<dbReference type="InterPro" id="IPR051929">
    <property type="entry name" value="VirAsm_ModProt"/>
</dbReference>
<dbReference type="CDD" id="cd08070">
    <property type="entry name" value="MPN_like"/>
    <property type="match status" value="1"/>
</dbReference>
<reference evidence="7 8" key="2">
    <citation type="journal article" date="2011" name="ISME J.">
        <title>RNA-seq reveals cooperative metabolic interactions between two termite-gut spirochete species in co-culture.</title>
        <authorList>
            <person name="Rosenthal A.Z."/>
            <person name="Matson E.G."/>
            <person name="Eldar A."/>
            <person name="Leadbetter J.R."/>
        </authorList>
    </citation>
    <scope>NUCLEOTIDE SEQUENCE [LARGE SCALE GENOMIC DNA]</scope>
    <source>
        <strain evidence="8">ATCC BAA-887 / DSM 12427 / ZAS-2</strain>
    </source>
</reference>
<accession>F5YLI8</accession>
<dbReference type="HOGENOM" id="CLU_116765_1_1_12"/>
<dbReference type="InterPro" id="IPR037518">
    <property type="entry name" value="MPN"/>
</dbReference>
<dbReference type="GO" id="GO:0008235">
    <property type="term" value="F:metalloexopeptidase activity"/>
    <property type="evidence" value="ECO:0007669"/>
    <property type="project" value="TreeGrafter"/>
</dbReference>
<keyword evidence="5" id="KW-0482">Metalloprotease</keyword>
<dbReference type="GO" id="GO:0008270">
    <property type="term" value="F:zinc ion binding"/>
    <property type="evidence" value="ECO:0007669"/>
    <property type="project" value="TreeGrafter"/>
</dbReference>
<evidence type="ECO:0000256" key="1">
    <source>
        <dbReference type="ARBA" id="ARBA00022670"/>
    </source>
</evidence>
<dbReference type="EMBL" id="CP001843">
    <property type="protein sequence ID" value="AEF86814.1"/>
    <property type="molecule type" value="Genomic_DNA"/>
</dbReference>
<dbReference type="AlphaFoldDB" id="F5YLI8"/>
<dbReference type="InterPro" id="IPR000555">
    <property type="entry name" value="JAMM/MPN+_dom"/>
</dbReference>
<reference evidence="8" key="1">
    <citation type="submission" date="2009-12" db="EMBL/GenBank/DDBJ databases">
        <title>Complete sequence of Treponema primitia strain ZAS-2.</title>
        <authorList>
            <person name="Tetu S.G."/>
            <person name="Matson E."/>
            <person name="Ren Q."/>
            <person name="Seshadri R."/>
            <person name="Elbourne L."/>
            <person name="Hassan K.A."/>
            <person name="Durkin A."/>
            <person name="Radune D."/>
            <person name="Mohamoud Y."/>
            <person name="Shay R."/>
            <person name="Jin S."/>
            <person name="Zhang X."/>
            <person name="Lucey K."/>
            <person name="Ballor N.R."/>
            <person name="Ottesen E."/>
            <person name="Rosenthal R."/>
            <person name="Allen A."/>
            <person name="Leadbetter J.R."/>
            <person name="Paulsen I.T."/>
        </authorList>
    </citation>
    <scope>NUCLEOTIDE SEQUENCE [LARGE SCALE GENOMIC DNA]</scope>
    <source>
        <strain evidence="8">ATCC BAA-887 / DSM 12427 / ZAS-2</strain>
    </source>
</reference>
<evidence type="ECO:0000256" key="4">
    <source>
        <dbReference type="ARBA" id="ARBA00022833"/>
    </source>
</evidence>
<evidence type="ECO:0000256" key="3">
    <source>
        <dbReference type="ARBA" id="ARBA00022801"/>
    </source>
</evidence>
<dbReference type="PANTHER" id="PTHR34858">
    <property type="entry name" value="CYSO-CYSTEINE PEPTIDASE"/>
    <property type="match status" value="1"/>
</dbReference>
<gene>
    <name evidence="7" type="ordered locus">TREPR_0258</name>
</gene>
<dbReference type="SUPFAM" id="SSF102712">
    <property type="entry name" value="JAB1/MPN domain"/>
    <property type="match status" value="1"/>
</dbReference>
<keyword evidence="2" id="KW-0479">Metal-binding</keyword>
<evidence type="ECO:0000256" key="5">
    <source>
        <dbReference type="ARBA" id="ARBA00023049"/>
    </source>
</evidence>
<sequence length="134" mass="14694">MLILPKEHFDLMIAHAVQGLPNEACGLFAGETVGNEKTVKAVYCLTNTDKSAEHFSMAPEEQFKAIADIRKKGYTLLGNFHSHPATPARPSEEDIRLAFDPSLSYIIISLKDPDPALKSFIIRNGAASEEPVQV</sequence>
<protein>
    <submittedName>
        <fullName evidence="7">Mov34/MPN/PAD-1</fullName>
    </submittedName>
</protein>
<dbReference type="PROSITE" id="PS50249">
    <property type="entry name" value="MPN"/>
    <property type="match status" value="1"/>
</dbReference>
<dbReference type="PANTHER" id="PTHR34858:SF1">
    <property type="entry name" value="CYSO-CYSTEINE PEPTIDASE"/>
    <property type="match status" value="1"/>
</dbReference>
<proteinExistence type="predicted"/>
<dbReference type="STRING" id="545694.TREPR_0258"/>
<organism evidence="7 8">
    <name type="scientific">Treponema primitia (strain ATCC BAA-887 / DSM 12427 / ZAS-2)</name>
    <dbReference type="NCBI Taxonomy" id="545694"/>
    <lineage>
        <taxon>Bacteria</taxon>
        <taxon>Pseudomonadati</taxon>
        <taxon>Spirochaetota</taxon>
        <taxon>Spirochaetia</taxon>
        <taxon>Spirochaetales</taxon>
        <taxon>Treponemataceae</taxon>
        <taxon>Treponema</taxon>
    </lineage>
</organism>
<dbReference type="FunFam" id="3.40.140.10:FF:000085">
    <property type="entry name" value="Mov34/MPN/PAD-1 family protein"/>
    <property type="match status" value="1"/>
</dbReference>
<dbReference type="Pfam" id="PF14464">
    <property type="entry name" value="Prok-JAB"/>
    <property type="match status" value="1"/>
</dbReference>
<dbReference type="eggNOG" id="COG1310">
    <property type="taxonomic scope" value="Bacteria"/>
</dbReference>
<evidence type="ECO:0000313" key="7">
    <source>
        <dbReference type="EMBL" id="AEF86814.1"/>
    </source>
</evidence>
<keyword evidence="8" id="KW-1185">Reference proteome</keyword>
<evidence type="ECO:0000259" key="6">
    <source>
        <dbReference type="PROSITE" id="PS50249"/>
    </source>
</evidence>
<dbReference type="InterPro" id="IPR028090">
    <property type="entry name" value="JAB_dom_prok"/>
</dbReference>
<name>F5YLI8_TREPZ</name>
<dbReference type="OrthoDB" id="9802958at2"/>
<dbReference type="RefSeq" id="WP_015706224.1">
    <property type="nucleotide sequence ID" value="NC_015578.1"/>
</dbReference>
<keyword evidence="1" id="KW-0645">Protease</keyword>
<dbReference type="KEGG" id="tpi:TREPR_0258"/>
<dbReference type="SMART" id="SM00232">
    <property type="entry name" value="JAB_MPN"/>
    <property type="match status" value="1"/>
</dbReference>
<dbReference type="GO" id="GO:0006508">
    <property type="term" value="P:proteolysis"/>
    <property type="evidence" value="ECO:0007669"/>
    <property type="project" value="UniProtKB-KW"/>
</dbReference>
<feature type="domain" description="MPN" evidence="6">
    <location>
        <begin position="1"/>
        <end position="126"/>
    </location>
</feature>
<keyword evidence="3" id="KW-0378">Hydrolase</keyword>
<evidence type="ECO:0000256" key="2">
    <source>
        <dbReference type="ARBA" id="ARBA00022723"/>
    </source>
</evidence>